<feature type="region of interest" description="Disordered" evidence="1">
    <location>
        <begin position="1"/>
        <end position="40"/>
    </location>
</feature>
<dbReference type="EMBL" id="CP001860">
    <property type="protein sequence ID" value="ADB59824.1"/>
    <property type="molecule type" value="Genomic_DNA"/>
</dbReference>
<evidence type="ECO:0000313" key="3">
    <source>
        <dbReference type="Proteomes" id="UP000001903"/>
    </source>
</evidence>
<dbReference type="AlphaFoldDB" id="D2RXZ0"/>
<name>D2RXZ0_HALTV</name>
<feature type="compositionally biased region" description="Basic residues" evidence="1">
    <location>
        <begin position="29"/>
        <end position="40"/>
    </location>
</feature>
<accession>D2RXZ0</accession>
<sequence length="40" mass="4709">MVSLRNEAGERAAETGDPRILNRPIPPRSYRHKTPFQRQY</sequence>
<dbReference type="STRING" id="543526.Htur_0930"/>
<dbReference type="Proteomes" id="UP000001903">
    <property type="component" value="Chromosome"/>
</dbReference>
<proteinExistence type="predicted"/>
<evidence type="ECO:0000313" key="2">
    <source>
        <dbReference type="EMBL" id="ADB59824.1"/>
    </source>
</evidence>
<feature type="compositionally biased region" description="Basic and acidic residues" evidence="1">
    <location>
        <begin position="7"/>
        <end position="17"/>
    </location>
</feature>
<reference evidence="2 3" key="1">
    <citation type="journal article" date="2010" name="Stand. Genomic Sci.">
        <title>Complete genome sequence of Haloterrigena turkmenica type strain (4k).</title>
        <authorList>
            <person name="Saunders E."/>
            <person name="Tindall B.J."/>
            <person name="Fahnrich R."/>
            <person name="Lapidus A."/>
            <person name="Copeland A."/>
            <person name="Del Rio T.G."/>
            <person name="Lucas S."/>
            <person name="Chen F."/>
            <person name="Tice H."/>
            <person name="Cheng J.F."/>
            <person name="Han C."/>
            <person name="Detter J.C."/>
            <person name="Bruce D."/>
            <person name="Goodwin L."/>
            <person name="Chain P."/>
            <person name="Pitluck S."/>
            <person name="Pati A."/>
            <person name="Ivanova N."/>
            <person name="Mavromatis K."/>
            <person name="Chen A."/>
            <person name="Palaniappan K."/>
            <person name="Land M."/>
            <person name="Hauser L."/>
            <person name="Chang Y.J."/>
            <person name="Jeffries C.D."/>
            <person name="Brettin T."/>
            <person name="Rohde M."/>
            <person name="Goker M."/>
            <person name="Bristow J."/>
            <person name="Eisen J.A."/>
            <person name="Markowitz V."/>
            <person name="Hugenholtz P."/>
            <person name="Klenk H.P."/>
            <person name="Kyrpides N.C."/>
        </authorList>
    </citation>
    <scope>NUCLEOTIDE SEQUENCE [LARGE SCALE GENOMIC DNA]</scope>
    <source>
        <strain evidence="3">ATCC 51198 / DSM 5511 / JCM 9101 / NCIMB 13204 / VKM B-1734 / 4k</strain>
    </source>
</reference>
<keyword evidence="3" id="KW-1185">Reference proteome</keyword>
<gene>
    <name evidence="2" type="ordered locus">Htur_0930</name>
</gene>
<evidence type="ECO:0000256" key="1">
    <source>
        <dbReference type="SAM" id="MobiDB-lite"/>
    </source>
</evidence>
<protein>
    <submittedName>
        <fullName evidence="2">Uncharacterized protein</fullName>
    </submittedName>
</protein>
<dbReference type="HOGENOM" id="CLU_3282791_0_0_2"/>
<dbReference type="KEGG" id="htu:Htur_0930"/>
<organism evidence="2 3">
    <name type="scientific">Haloterrigena turkmenica (strain ATCC 51198 / DSM 5511 / JCM 9101 / NCIMB 13204 / VKM B-1734 / 4k)</name>
    <name type="common">Halococcus turkmenicus</name>
    <dbReference type="NCBI Taxonomy" id="543526"/>
    <lineage>
        <taxon>Archaea</taxon>
        <taxon>Methanobacteriati</taxon>
        <taxon>Methanobacteriota</taxon>
        <taxon>Stenosarchaea group</taxon>
        <taxon>Halobacteria</taxon>
        <taxon>Halobacteriales</taxon>
        <taxon>Natrialbaceae</taxon>
        <taxon>Haloterrigena</taxon>
    </lineage>
</organism>